<evidence type="ECO:0000313" key="2">
    <source>
        <dbReference type="Proteomes" id="UP000190150"/>
    </source>
</evidence>
<dbReference type="Proteomes" id="UP000190150">
    <property type="component" value="Unassembled WGS sequence"/>
</dbReference>
<sequence>MTAKEFVLNIRANQPQISNLQDRFDTESLYGVLSDAKISDLNSSYKDYGNEILNLIYNFDVSQLNIFDITFDPEPEVYEDYIFFGWDAIGDRLGYHIPSGEVVIYYVYGDCVNLKCAKTDEQFLRLFFELYLLLKGNIENEGQEAKTKIREQFWLKTTSTLPEAYWDHYKRFLTLP</sequence>
<name>A0A1T5BYQ9_9SPHI</name>
<organism evidence="1 2">
    <name type="scientific">Sphingobacterium nematocida</name>
    <dbReference type="NCBI Taxonomy" id="1513896"/>
    <lineage>
        <taxon>Bacteria</taxon>
        <taxon>Pseudomonadati</taxon>
        <taxon>Bacteroidota</taxon>
        <taxon>Sphingobacteriia</taxon>
        <taxon>Sphingobacteriales</taxon>
        <taxon>Sphingobacteriaceae</taxon>
        <taxon>Sphingobacterium</taxon>
    </lineage>
</organism>
<accession>A0A1T5BYQ9</accession>
<dbReference type="OrthoDB" id="708097at2"/>
<dbReference type="STRING" id="1513896.SAMN05660841_00916"/>
<evidence type="ECO:0000313" key="1">
    <source>
        <dbReference type="EMBL" id="SKB52133.1"/>
    </source>
</evidence>
<dbReference type="EMBL" id="FUZF01000003">
    <property type="protein sequence ID" value="SKB52133.1"/>
    <property type="molecule type" value="Genomic_DNA"/>
</dbReference>
<proteinExistence type="predicted"/>
<evidence type="ECO:0008006" key="3">
    <source>
        <dbReference type="Google" id="ProtNLM"/>
    </source>
</evidence>
<reference evidence="2" key="1">
    <citation type="submission" date="2017-02" db="EMBL/GenBank/DDBJ databases">
        <authorList>
            <person name="Varghese N."/>
            <person name="Submissions S."/>
        </authorList>
    </citation>
    <scope>NUCLEOTIDE SEQUENCE [LARGE SCALE GENOMIC DNA]</scope>
    <source>
        <strain evidence="2">DSM 24091</strain>
    </source>
</reference>
<dbReference type="RefSeq" id="WP_079641650.1">
    <property type="nucleotide sequence ID" value="NZ_FUZF01000003.1"/>
</dbReference>
<keyword evidence="2" id="KW-1185">Reference proteome</keyword>
<dbReference type="AlphaFoldDB" id="A0A1T5BYQ9"/>
<gene>
    <name evidence="1" type="ORF">SAMN05660841_00916</name>
</gene>
<protein>
    <recommendedName>
        <fullName evidence="3">SUKH-4 immunity protein</fullName>
    </recommendedName>
</protein>